<comment type="caution">
    <text evidence="3">The sequence shown here is derived from an EMBL/GenBank/DDBJ whole genome shotgun (WGS) entry which is preliminary data.</text>
</comment>
<name>A0A0F9VC84_9ZZZZ</name>
<organism evidence="3">
    <name type="scientific">marine sediment metagenome</name>
    <dbReference type="NCBI Taxonomy" id="412755"/>
    <lineage>
        <taxon>unclassified sequences</taxon>
        <taxon>metagenomes</taxon>
        <taxon>ecological metagenomes</taxon>
    </lineage>
</organism>
<reference evidence="3" key="1">
    <citation type="journal article" date="2015" name="Nature">
        <title>Complex archaea that bridge the gap between prokaryotes and eukaryotes.</title>
        <authorList>
            <person name="Spang A."/>
            <person name="Saw J.H."/>
            <person name="Jorgensen S.L."/>
            <person name="Zaremba-Niedzwiedzka K."/>
            <person name="Martijn J."/>
            <person name="Lind A.E."/>
            <person name="van Eijk R."/>
            <person name="Schleper C."/>
            <person name="Guy L."/>
            <person name="Ettema T.J."/>
        </authorList>
    </citation>
    <scope>NUCLEOTIDE SEQUENCE</scope>
</reference>
<dbReference type="GO" id="GO:0004523">
    <property type="term" value="F:RNA-DNA hybrid ribonuclease activity"/>
    <property type="evidence" value="ECO:0007669"/>
    <property type="project" value="InterPro"/>
</dbReference>
<accession>A0A0F9VC84</accession>
<dbReference type="InterPro" id="IPR002156">
    <property type="entry name" value="RNaseH_domain"/>
</dbReference>
<dbReference type="InterPro" id="IPR012337">
    <property type="entry name" value="RNaseH-like_sf"/>
</dbReference>
<feature type="compositionally biased region" description="Basic and acidic residues" evidence="1">
    <location>
        <begin position="121"/>
        <end position="131"/>
    </location>
</feature>
<gene>
    <name evidence="3" type="ORF">LCGC14_0423440</name>
</gene>
<feature type="domain" description="RNase H type-1" evidence="2">
    <location>
        <begin position="3"/>
        <end position="136"/>
    </location>
</feature>
<dbReference type="Pfam" id="PF00075">
    <property type="entry name" value="RNase_H"/>
    <property type="match status" value="1"/>
</dbReference>
<evidence type="ECO:0000313" key="3">
    <source>
        <dbReference type="EMBL" id="KKN71181.1"/>
    </source>
</evidence>
<feature type="region of interest" description="Disordered" evidence="1">
    <location>
        <begin position="120"/>
        <end position="146"/>
    </location>
</feature>
<dbReference type="AlphaFoldDB" id="A0A0F9VC84"/>
<protein>
    <recommendedName>
        <fullName evidence="2">RNase H type-1 domain-containing protein</fullName>
    </recommendedName>
</protein>
<sequence>MNSTDRFQAWTDGGWRQKTGIGGWAYVMKPSSDGFVQDEKSGTVYPDDGPTNQRMELLAVIKVLDALPDRAEVTVYTDSQYVASTVNEGWNIKANIDLWQKFVDASMNHEVSVQWIPRNSVPEHERADELAKAATKPGLDKDGEEG</sequence>
<dbReference type="SUPFAM" id="SSF53098">
    <property type="entry name" value="Ribonuclease H-like"/>
    <property type="match status" value="1"/>
</dbReference>
<dbReference type="PROSITE" id="PS50879">
    <property type="entry name" value="RNASE_H_1"/>
    <property type="match status" value="1"/>
</dbReference>
<dbReference type="EMBL" id="LAZR01000388">
    <property type="protein sequence ID" value="KKN71181.1"/>
    <property type="molecule type" value="Genomic_DNA"/>
</dbReference>
<evidence type="ECO:0000259" key="2">
    <source>
        <dbReference type="PROSITE" id="PS50879"/>
    </source>
</evidence>
<evidence type="ECO:0000256" key="1">
    <source>
        <dbReference type="SAM" id="MobiDB-lite"/>
    </source>
</evidence>
<dbReference type="InterPro" id="IPR036397">
    <property type="entry name" value="RNaseH_sf"/>
</dbReference>
<dbReference type="GO" id="GO:0003676">
    <property type="term" value="F:nucleic acid binding"/>
    <property type="evidence" value="ECO:0007669"/>
    <property type="project" value="InterPro"/>
</dbReference>
<proteinExistence type="predicted"/>
<dbReference type="Gene3D" id="3.30.420.10">
    <property type="entry name" value="Ribonuclease H-like superfamily/Ribonuclease H"/>
    <property type="match status" value="1"/>
</dbReference>